<accession>A0A8T2ZFV1</accession>
<evidence type="ECO:0000313" key="1">
    <source>
        <dbReference type="EMBL" id="KAH8516238.1"/>
    </source>
</evidence>
<proteinExistence type="predicted"/>
<dbReference type="Proteomes" id="UP000807159">
    <property type="component" value="Chromosome 2"/>
</dbReference>
<dbReference type="EMBL" id="JACEGQ020000002">
    <property type="protein sequence ID" value="KAH8516238.1"/>
    <property type="molecule type" value="Genomic_DNA"/>
</dbReference>
<sequence length="63" mass="7141">MNSMKYEHMSRSSLLRVHGCGLNNHIESSTRRQFSSQSFGICSAAYMNARSANAQPARYKRKS</sequence>
<name>A0A8T2ZFV1_POPDE</name>
<gene>
    <name evidence="1" type="ORF">H0E87_004558</name>
</gene>
<comment type="caution">
    <text evidence="1">The sequence shown here is derived from an EMBL/GenBank/DDBJ whole genome shotgun (WGS) entry which is preliminary data.</text>
</comment>
<protein>
    <submittedName>
        <fullName evidence="1">Uncharacterized protein</fullName>
    </submittedName>
</protein>
<dbReference type="AlphaFoldDB" id="A0A8T2ZFV1"/>
<keyword evidence="2" id="KW-1185">Reference proteome</keyword>
<feature type="non-terminal residue" evidence="1">
    <location>
        <position position="63"/>
    </location>
</feature>
<reference evidence="1" key="1">
    <citation type="journal article" date="2021" name="J. Hered.">
        <title>Genome Assembly of Salicaceae Populus deltoides (Eastern Cottonwood) I-69 Based on Nanopore Sequencing and Hi-C Technologies.</title>
        <authorList>
            <person name="Bai S."/>
            <person name="Wu H."/>
            <person name="Zhang J."/>
            <person name="Pan Z."/>
            <person name="Zhao W."/>
            <person name="Li Z."/>
            <person name="Tong C."/>
        </authorList>
    </citation>
    <scope>NUCLEOTIDE SEQUENCE</scope>
    <source>
        <tissue evidence="1">Leaf</tissue>
    </source>
</reference>
<organism evidence="1 2">
    <name type="scientific">Populus deltoides</name>
    <name type="common">Eastern poplar</name>
    <name type="synonym">Eastern cottonwood</name>
    <dbReference type="NCBI Taxonomy" id="3696"/>
    <lineage>
        <taxon>Eukaryota</taxon>
        <taxon>Viridiplantae</taxon>
        <taxon>Streptophyta</taxon>
        <taxon>Embryophyta</taxon>
        <taxon>Tracheophyta</taxon>
        <taxon>Spermatophyta</taxon>
        <taxon>Magnoliopsida</taxon>
        <taxon>eudicotyledons</taxon>
        <taxon>Gunneridae</taxon>
        <taxon>Pentapetalae</taxon>
        <taxon>rosids</taxon>
        <taxon>fabids</taxon>
        <taxon>Malpighiales</taxon>
        <taxon>Salicaceae</taxon>
        <taxon>Saliceae</taxon>
        <taxon>Populus</taxon>
    </lineage>
</organism>
<evidence type="ECO:0000313" key="2">
    <source>
        <dbReference type="Proteomes" id="UP000807159"/>
    </source>
</evidence>